<keyword evidence="4" id="KW-0547">Nucleotide-binding</keyword>
<dbReference type="GO" id="GO:0005524">
    <property type="term" value="F:ATP binding"/>
    <property type="evidence" value="ECO:0007669"/>
    <property type="project" value="UniProtKB-KW"/>
</dbReference>
<reference evidence="11" key="1">
    <citation type="journal article" date="2017" name="Genome Biol.">
        <title>Comparative genomics reveals high biological diversity and specific adaptations in the industrially and medically important fungal genus Aspergillus.</title>
        <authorList>
            <person name="de Vries R.P."/>
            <person name="Riley R."/>
            <person name="Wiebenga A."/>
            <person name="Aguilar-Osorio G."/>
            <person name="Amillis S."/>
            <person name="Uchima C.A."/>
            <person name="Anderluh G."/>
            <person name="Asadollahi M."/>
            <person name="Askin M."/>
            <person name="Barry K."/>
            <person name="Battaglia E."/>
            <person name="Bayram O."/>
            <person name="Benocci T."/>
            <person name="Braus-Stromeyer S.A."/>
            <person name="Caldana C."/>
            <person name="Canovas D."/>
            <person name="Cerqueira G.C."/>
            <person name="Chen F."/>
            <person name="Chen W."/>
            <person name="Choi C."/>
            <person name="Clum A."/>
            <person name="Dos Santos R.A."/>
            <person name="Damasio A.R."/>
            <person name="Diallinas G."/>
            <person name="Emri T."/>
            <person name="Fekete E."/>
            <person name="Flipphi M."/>
            <person name="Freyberg S."/>
            <person name="Gallo A."/>
            <person name="Gournas C."/>
            <person name="Habgood R."/>
            <person name="Hainaut M."/>
            <person name="Harispe M.L."/>
            <person name="Henrissat B."/>
            <person name="Hilden K.S."/>
            <person name="Hope R."/>
            <person name="Hossain A."/>
            <person name="Karabika E."/>
            <person name="Karaffa L."/>
            <person name="Karanyi Z."/>
            <person name="Krasevec N."/>
            <person name="Kuo A."/>
            <person name="Kusch H."/>
            <person name="LaButti K."/>
            <person name="Lagendijk E.L."/>
            <person name="Lapidus A."/>
            <person name="Levasseur A."/>
            <person name="Lindquist E."/>
            <person name="Lipzen A."/>
            <person name="Logrieco A.F."/>
            <person name="MacCabe A."/>
            <person name="Maekelae M.R."/>
            <person name="Malavazi I."/>
            <person name="Melin P."/>
            <person name="Meyer V."/>
            <person name="Mielnichuk N."/>
            <person name="Miskei M."/>
            <person name="Molnar A.P."/>
            <person name="Mule G."/>
            <person name="Ngan C.Y."/>
            <person name="Orejas M."/>
            <person name="Orosz E."/>
            <person name="Ouedraogo J.P."/>
            <person name="Overkamp K.M."/>
            <person name="Park H.-S."/>
            <person name="Perrone G."/>
            <person name="Piumi F."/>
            <person name="Punt P.J."/>
            <person name="Ram A.F."/>
            <person name="Ramon A."/>
            <person name="Rauscher S."/>
            <person name="Record E."/>
            <person name="Riano-Pachon D.M."/>
            <person name="Robert V."/>
            <person name="Roehrig J."/>
            <person name="Ruller R."/>
            <person name="Salamov A."/>
            <person name="Salih N.S."/>
            <person name="Samson R.A."/>
            <person name="Sandor E."/>
            <person name="Sanguinetti M."/>
            <person name="Schuetze T."/>
            <person name="Sepcic K."/>
            <person name="Shelest E."/>
            <person name="Sherlock G."/>
            <person name="Sophianopoulou V."/>
            <person name="Squina F.M."/>
            <person name="Sun H."/>
            <person name="Susca A."/>
            <person name="Todd R.B."/>
            <person name="Tsang A."/>
            <person name="Unkles S.E."/>
            <person name="van de Wiele N."/>
            <person name="van Rossen-Uffink D."/>
            <person name="Oliveira J.V."/>
            <person name="Vesth T.C."/>
            <person name="Visser J."/>
            <person name="Yu J.-H."/>
            <person name="Zhou M."/>
            <person name="Andersen M.R."/>
            <person name="Archer D.B."/>
            <person name="Baker S.E."/>
            <person name="Benoit I."/>
            <person name="Brakhage A.A."/>
            <person name="Braus G.H."/>
            <person name="Fischer R."/>
            <person name="Frisvad J.C."/>
            <person name="Goldman G.H."/>
            <person name="Houbraken J."/>
            <person name="Oakley B."/>
            <person name="Pocsi I."/>
            <person name="Scazzocchio C."/>
            <person name="Seiboth B."/>
            <person name="vanKuyk P.A."/>
            <person name="Wortman J."/>
            <person name="Dyer P.S."/>
            <person name="Grigoriev I.V."/>
        </authorList>
    </citation>
    <scope>NUCLEOTIDE SEQUENCE [LARGE SCALE GENOMIC DNA]</scope>
    <source>
        <strain evidence="11">DTO 134E9</strain>
    </source>
</reference>
<dbReference type="InterPro" id="IPR000719">
    <property type="entry name" value="Prot_kinase_dom"/>
</dbReference>
<dbReference type="GO" id="GO:0005634">
    <property type="term" value="C:nucleus"/>
    <property type="evidence" value="ECO:0007669"/>
    <property type="project" value="TreeGrafter"/>
</dbReference>
<comment type="catalytic activity">
    <reaction evidence="8">
        <text>L-seryl-[protein] + ATP = O-phospho-L-seryl-[protein] + ADP + H(+)</text>
        <dbReference type="Rhea" id="RHEA:17989"/>
        <dbReference type="Rhea" id="RHEA-COMP:9863"/>
        <dbReference type="Rhea" id="RHEA-COMP:11604"/>
        <dbReference type="ChEBI" id="CHEBI:15378"/>
        <dbReference type="ChEBI" id="CHEBI:29999"/>
        <dbReference type="ChEBI" id="CHEBI:30616"/>
        <dbReference type="ChEBI" id="CHEBI:83421"/>
        <dbReference type="ChEBI" id="CHEBI:456216"/>
        <dbReference type="EC" id="2.7.11.1"/>
    </reaction>
</comment>
<dbReference type="GO" id="GO:0005737">
    <property type="term" value="C:cytoplasm"/>
    <property type="evidence" value="ECO:0007669"/>
    <property type="project" value="TreeGrafter"/>
</dbReference>
<proteinExistence type="predicted"/>
<evidence type="ECO:0000259" key="9">
    <source>
        <dbReference type="PROSITE" id="PS50011"/>
    </source>
</evidence>
<feature type="domain" description="Protein kinase" evidence="9">
    <location>
        <begin position="97"/>
        <end position="423"/>
    </location>
</feature>
<comment type="catalytic activity">
    <reaction evidence="7">
        <text>L-threonyl-[protein] + ATP = O-phospho-L-threonyl-[protein] + ADP + H(+)</text>
        <dbReference type="Rhea" id="RHEA:46608"/>
        <dbReference type="Rhea" id="RHEA-COMP:11060"/>
        <dbReference type="Rhea" id="RHEA-COMP:11605"/>
        <dbReference type="ChEBI" id="CHEBI:15378"/>
        <dbReference type="ChEBI" id="CHEBI:30013"/>
        <dbReference type="ChEBI" id="CHEBI:30616"/>
        <dbReference type="ChEBI" id="CHEBI:61977"/>
        <dbReference type="ChEBI" id="CHEBI:456216"/>
        <dbReference type="EC" id="2.7.11.1"/>
    </reaction>
</comment>
<dbReference type="PROSITE" id="PS50011">
    <property type="entry name" value="PROTEIN_KINASE_DOM"/>
    <property type="match status" value="1"/>
</dbReference>
<dbReference type="GO" id="GO:0050684">
    <property type="term" value="P:regulation of mRNA processing"/>
    <property type="evidence" value="ECO:0007669"/>
    <property type="project" value="TreeGrafter"/>
</dbReference>
<evidence type="ECO:0000256" key="6">
    <source>
        <dbReference type="ARBA" id="ARBA00022840"/>
    </source>
</evidence>
<dbReference type="InterPro" id="IPR051334">
    <property type="entry name" value="SRPK"/>
</dbReference>
<gene>
    <name evidence="10" type="ORF">ASPWEDRAFT_52655</name>
</gene>
<organism evidence="10 11">
    <name type="scientific">Aspergillus wentii DTO 134E9</name>
    <dbReference type="NCBI Taxonomy" id="1073089"/>
    <lineage>
        <taxon>Eukaryota</taxon>
        <taxon>Fungi</taxon>
        <taxon>Dikarya</taxon>
        <taxon>Ascomycota</taxon>
        <taxon>Pezizomycotina</taxon>
        <taxon>Eurotiomycetes</taxon>
        <taxon>Eurotiomycetidae</taxon>
        <taxon>Eurotiales</taxon>
        <taxon>Aspergillaceae</taxon>
        <taxon>Aspergillus</taxon>
        <taxon>Aspergillus subgen. Cremei</taxon>
    </lineage>
</organism>
<dbReference type="PANTHER" id="PTHR47634:SF9">
    <property type="entry name" value="PROTEIN KINASE DOMAIN-CONTAINING PROTEIN-RELATED"/>
    <property type="match status" value="1"/>
</dbReference>
<dbReference type="SMART" id="SM00220">
    <property type="entry name" value="S_TKc"/>
    <property type="match status" value="1"/>
</dbReference>
<dbReference type="RefSeq" id="XP_040688110.1">
    <property type="nucleotide sequence ID" value="XM_040837774.1"/>
</dbReference>
<evidence type="ECO:0000313" key="10">
    <source>
        <dbReference type="EMBL" id="OJJ34434.1"/>
    </source>
</evidence>
<evidence type="ECO:0000256" key="7">
    <source>
        <dbReference type="ARBA" id="ARBA00047899"/>
    </source>
</evidence>
<sequence length="427" mass="48702">MTPLRPNLCIWKTRSIPLISRFRTSSSSATSTSRFPTRKTLLDKTSREINPEKPRSFPTSNFEVIDADQPVEEEQLSDYRAHRFYPVRLGEVFQDRYQAIAKLGFGSSSTSWLARDLRERKYVALKICHINTRIEESSYPGKNNIRKLLDSFKISGPGGEHIVLVRQPAQMSLHDMKVIFSKDGFDEEFVKGAIVELLQALDFLHTEGEVVHTDVHYGNMLLGQENTESFHRMEEEEFSSPVHRKPVSSDRTIYLSRLMLPKPGPMLLCDFGEARIGPGPHAGDIMPVQYRAPETLFYIEWSYPVDIWSVSLTAWELLEPTRLFTACDGDGDFSNEAHIAQMTAALGPPPRELLATNPEVTAEFWDQKGNWKGRAAIPHERTMEALENGLEDNSGFLRFMRRALTWMPDERSSARELLKDPWLAEGI</sequence>
<evidence type="ECO:0000313" key="11">
    <source>
        <dbReference type="Proteomes" id="UP000184383"/>
    </source>
</evidence>
<dbReference type="Gene3D" id="1.10.510.10">
    <property type="entry name" value="Transferase(Phosphotransferase) domain 1"/>
    <property type="match status" value="1"/>
</dbReference>
<protein>
    <recommendedName>
        <fullName evidence="1">non-specific serine/threonine protein kinase</fullName>
        <ecNumber evidence="1">2.7.11.1</ecNumber>
    </recommendedName>
</protein>
<keyword evidence="5" id="KW-0418">Kinase</keyword>
<name>A0A1L9RHP7_ASPWE</name>
<dbReference type="Proteomes" id="UP000184383">
    <property type="component" value="Unassembled WGS sequence"/>
</dbReference>
<dbReference type="Pfam" id="PF00069">
    <property type="entry name" value="Pkinase"/>
    <property type="match status" value="1"/>
</dbReference>
<dbReference type="EC" id="2.7.11.1" evidence="1"/>
<dbReference type="GO" id="GO:0004674">
    <property type="term" value="F:protein serine/threonine kinase activity"/>
    <property type="evidence" value="ECO:0007669"/>
    <property type="project" value="UniProtKB-KW"/>
</dbReference>
<evidence type="ECO:0000256" key="1">
    <source>
        <dbReference type="ARBA" id="ARBA00012513"/>
    </source>
</evidence>
<keyword evidence="3" id="KW-0808">Transferase</keyword>
<evidence type="ECO:0000256" key="5">
    <source>
        <dbReference type="ARBA" id="ARBA00022777"/>
    </source>
</evidence>
<dbReference type="GO" id="GO:0000245">
    <property type="term" value="P:spliceosomal complex assembly"/>
    <property type="evidence" value="ECO:0007669"/>
    <property type="project" value="TreeGrafter"/>
</dbReference>
<dbReference type="OrthoDB" id="5979581at2759"/>
<evidence type="ECO:0000256" key="8">
    <source>
        <dbReference type="ARBA" id="ARBA00048679"/>
    </source>
</evidence>
<dbReference type="Gene3D" id="3.30.200.20">
    <property type="entry name" value="Phosphorylase Kinase, domain 1"/>
    <property type="match status" value="1"/>
</dbReference>
<keyword evidence="11" id="KW-1185">Reference proteome</keyword>
<dbReference type="STRING" id="1073089.A0A1L9RHP7"/>
<accession>A0A1L9RHP7</accession>
<dbReference type="InterPro" id="IPR011009">
    <property type="entry name" value="Kinase-like_dom_sf"/>
</dbReference>
<evidence type="ECO:0000256" key="4">
    <source>
        <dbReference type="ARBA" id="ARBA00022741"/>
    </source>
</evidence>
<dbReference type="EMBL" id="KV878213">
    <property type="protein sequence ID" value="OJJ34434.1"/>
    <property type="molecule type" value="Genomic_DNA"/>
</dbReference>
<dbReference type="GeneID" id="63753622"/>
<evidence type="ECO:0000256" key="3">
    <source>
        <dbReference type="ARBA" id="ARBA00022679"/>
    </source>
</evidence>
<keyword evidence="2" id="KW-0723">Serine/threonine-protein kinase</keyword>
<dbReference type="AlphaFoldDB" id="A0A1L9RHP7"/>
<dbReference type="VEuPathDB" id="FungiDB:ASPWEDRAFT_52655"/>
<keyword evidence="6" id="KW-0067">ATP-binding</keyword>
<dbReference type="SUPFAM" id="SSF56112">
    <property type="entry name" value="Protein kinase-like (PK-like)"/>
    <property type="match status" value="1"/>
</dbReference>
<evidence type="ECO:0000256" key="2">
    <source>
        <dbReference type="ARBA" id="ARBA00022527"/>
    </source>
</evidence>
<dbReference type="PANTHER" id="PTHR47634">
    <property type="entry name" value="PROTEIN KINASE DOMAIN-CONTAINING PROTEIN-RELATED"/>
    <property type="match status" value="1"/>
</dbReference>